<protein>
    <submittedName>
        <fullName evidence="3">DUF2231 domain-containing protein</fullName>
    </submittedName>
</protein>
<reference evidence="3 4" key="1">
    <citation type="submission" date="2020-07" db="EMBL/GenBank/DDBJ databases">
        <title>Taxonomic revisions and descriptions of new bacterial species based on genomic comparisons in the high-G+C-content subgroup of the family Alcaligenaceae.</title>
        <authorList>
            <person name="Szabo A."/>
            <person name="Felfoldi T."/>
        </authorList>
    </citation>
    <scope>NUCLEOTIDE SEQUENCE [LARGE SCALE GENOMIC DNA]</scope>
    <source>
        <strain evidence="3 4">LMG 24012</strain>
    </source>
</reference>
<dbReference type="AlphaFoldDB" id="A0A853G5W9"/>
<proteinExistence type="predicted"/>
<feature type="transmembrane region" description="Helical" evidence="1">
    <location>
        <begin position="73"/>
        <end position="93"/>
    </location>
</feature>
<dbReference type="InterPro" id="IPR019251">
    <property type="entry name" value="DUF2231_TM"/>
</dbReference>
<feature type="transmembrane region" description="Helical" evidence="1">
    <location>
        <begin position="105"/>
        <end position="126"/>
    </location>
</feature>
<dbReference type="Proteomes" id="UP000559809">
    <property type="component" value="Unassembled WGS sequence"/>
</dbReference>
<comment type="caution">
    <text evidence="3">The sequence shown here is derived from an EMBL/GenBank/DDBJ whole genome shotgun (WGS) entry which is preliminary data.</text>
</comment>
<organism evidence="3 4">
    <name type="scientific">Parapusillimonas granuli</name>
    <dbReference type="NCBI Taxonomy" id="380911"/>
    <lineage>
        <taxon>Bacteria</taxon>
        <taxon>Pseudomonadati</taxon>
        <taxon>Pseudomonadota</taxon>
        <taxon>Betaproteobacteria</taxon>
        <taxon>Burkholderiales</taxon>
        <taxon>Alcaligenaceae</taxon>
        <taxon>Parapusillimonas</taxon>
    </lineage>
</organism>
<feature type="domain" description="DUF2231" evidence="2">
    <location>
        <begin position="3"/>
        <end position="136"/>
    </location>
</feature>
<feature type="transmembrane region" description="Helical" evidence="1">
    <location>
        <begin position="39"/>
        <end position="61"/>
    </location>
</feature>
<keyword evidence="1" id="KW-1133">Transmembrane helix</keyword>
<sequence>MARHPLHPALVHFPIACWSLATAADFAGLWLGEAAWRWSAGLLAMGCAMAVAAMAAGLLELARVPEGRAMRDAYAHMSAMLLALILFGARLALGLDGLRPLAPDALSLLLDAAGFALLVLGGWFGAKLVYHHGVGQNGHAPAGACRAIK</sequence>
<accession>A0A853G5W9</accession>
<evidence type="ECO:0000313" key="4">
    <source>
        <dbReference type="Proteomes" id="UP000559809"/>
    </source>
</evidence>
<gene>
    <name evidence="3" type="ORF">H0A72_19830</name>
</gene>
<dbReference type="EMBL" id="JACCEM010000013">
    <property type="protein sequence ID" value="NYT51567.1"/>
    <property type="molecule type" value="Genomic_DNA"/>
</dbReference>
<keyword evidence="1" id="KW-0812">Transmembrane</keyword>
<dbReference type="RefSeq" id="WP_180158248.1">
    <property type="nucleotide sequence ID" value="NZ_JACCEM010000013.1"/>
</dbReference>
<keyword evidence="1" id="KW-0472">Membrane</keyword>
<evidence type="ECO:0000313" key="3">
    <source>
        <dbReference type="EMBL" id="NYT51567.1"/>
    </source>
</evidence>
<name>A0A853G5W9_9BURK</name>
<keyword evidence="4" id="KW-1185">Reference proteome</keyword>
<evidence type="ECO:0000259" key="2">
    <source>
        <dbReference type="Pfam" id="PF09990"/>
    </source>
</evidence>
<dbReference type="Pfam" id="PF09990">
    <property type="entry name" value="DUF2231"/>
    <property type="match status" value="1"/>
</dbReference>
<evidence type="ECO:0000256" key="1">
    <source>
        <dbReference type="SAM" id="Phobius"/>
    </source>
</evidence>